<dbReference type="Proteomes" id="UP000242427">
    <property type="component" value="Unassembled WGS sequence"/>
</dbReference>
<evidence type="ECO:0000313" key="2">
    <source>
        <dbReference type="EMBL" id="PSJ30242.1"/>
    </source>
</evidence>
<comment type="caution">
    <text evidence="2">The sequence shown here is derived from an EMBL/GenBank/DDBJ whole genome shotgun (WGS) entry which is preliminary data.</text>
</comment>
<organism evidence="2 3">
    <name type="scientific">Streptosporangium nondiastaticum</name>
    <dbReference type="NCBI Taxonomy" id="35764"/>
    <lineage>
        <taxon>Bacteria</taxon>
        <taxon>Bacillati</taxon>
        <taxon>Actinomycetota</taxon>
        <taxon>Actinomycetes</taxon>
        <taxon>Streptosporangiales</taxon>
        <taxon>Streptosporangiaceae</taxon>
        <taxon>Streptosporangium</taxon>
    </lineage>
</organism>
<protein>
    <submittedName>
        <fullName evidence="2">Uncharacterized protein</fullName>
    </submittedName>
</protein>
<gene>
    <name evidence="2" type="ORF">B7P34_03070</name>
</gene>
<feature type="compositionally biased region" description="Pro residues" evidence="1">
    <location>
        <begin position="56"/>
        <end position="72"/>
    </location>
</feature>
<dbReference type="AlphaFoldDB" id="A0A9X7JUV4"/>
<name>A0A9X7JUV4_9ACTN</name>
<proteinExistence type="predicted"/>
<evidence type="ECO:0000313" key="3">
    <source>
        <dbReference type="Proteomes" id="UP000242427"/>
    </source>
</evidence>
<accession>A0A9X7JUV4</accession>
<dbReference type="EMBL" id="PXWG01000003">
    <property type="protein sequence ID" value="PSJ30242.1"/>
    <property type="molecule type" value="Genomic_DNA"/>
</dbReference>
<evidence type="ECO:0000256" key="1">
    <source>
        <dbReference type="SAM" id="MobiDB-lite"/>
    </source>
</evidence>
<sequence>MSAPCLLLQVKGCLRTLQRGPRAAGSPVAPPFVFMTDVTAEQALVTSGTTGADGPAPAPSPPPAPPPPRASR</sequence>
<keyword evidence="3" id="KW-1185">Reference proteome</keyword>
<feature type="region of interest" description="Disordered" evidence="1">
    <location>
        <begin position="45"/>
        <end position="72"/>
    </location>
</feature>
<reference evidence="2 3" key="1">
    <citation type="submission" date="2018-03" db="EMBL/GenBank/DDBJ databases">
        <title>Chitinolytic properties of Streptosporangium nondiastaticum TBG75A20.</title>
        <authorList>
            <person name="Gayathri V."/>
            <person name="Shiburaj S."/>
        </authorList>
    </citation>
    <scope>NUCLEOTIDE SEQUENCE [LARGE SCALE GENOMIC DNA]</scope>
    <source>
        <strain evidence="2 3">TBG75A20</strain>
    </source>
</reference>